<evidence type="ECO:0000256" key="4">
    <source>
        <dbReference type="ARBA" id="ARBA00022982"/>
    </source>
</evidence>
<evidence type="ECO:0000256" key="6">
    <source>
        <dbReference type="PROSITE-ProRule" id="PRU00433"/>
    </source>
</evidence>
<dbReference type="Gene3D" id="1.10.760.10">
    <property type="entry name" value="Cytochrome c-like domain"/>
    <property type="match status" value="1"/>
</dbReference>
<dbReference type="PROSITE" id="PS51007">
    <property type="entry name" value="CYTC"/>
    <property type="match status" value="1"/>
</dbReference>
<evidence type="ECO:0000256" key="2">
    <source>
        <dbReference type="ARBA" id="ARBA00022617"/>
    </source>
</evidence>
<organism evidence="9 10">
    <name type="scientific">Yoonia sediminilitoris</name>
    <dbReference type="NCBI Taxonomy" id="1286148"/>
    <lineage>
        <taxon>Bacteria</taxon>
        <taxon>Pseudomonadati</taxon>
        <taxon>Pseudomonadota</taxon>
        <taxon>Alphaproteobacteria</taxon>
        <taxon>Rhodobacterales</taxon>
        <taxon>Paracoccaceae</taxon>
        <taxon>Yoonia</taxon>
    </lineage>
</organism>
<dbReference type="Proteomes" id="UP000244523">
    <property type="component" value="Unassembled WGS sequence"/>
</dbReference>
<feature type="chain" id="PRO_5015785223" evidence="7">
    <location>
        <begin position="31"/>
        <end position="151"/>
    </location>
</feature>
<dbReference type="PANTHER" id="PTHR11961">
    <property type="entry name" value="CYTOCHROME C"/>
    <property type="match status" value="1"/>
</dbReference>
<keyword evidence="1" id="KW-0813">Transport</keyword>
<keyword evidence="2 6" id="KW-0349">Heme</keyword>
<evidence type="ECO:0000313" key="9">
    <source>
        <dbReference type="EMBL" id="PUB12847.1"/>
    </source>
</evidence>
<gene>
    <name evidence="9" type="ORF">C8N45_109158</name>
</gene>
<dbReference type="InterPro" id="IPR036909">
    <property type="entry name" value="Cyt_c-like_dom_sf"/>
</dbReference>
<dbReference type="InterPro" id="IPR002327">
    <property type="entry name" value="Cyt_c_1A/1B"/>
</dbReference>
<dbReference type="RefSeq" id="WP_245882702.1">
    <property type="nucleotide sequence ID" value="NZ_QBUD01000009.1"/>
</dbReference>
<accession>A0A2T6KD26</accession>
<protein>
    <submittedName>
        <fullName evidence="9">Cytochrome c</fullName>
    </submittedName>
</protein>
<dbReference type="SUPFAM" id="SSF46626">
    <property type="entry name" value="Cytochrome c"/>
    <property type="match status" value="1"/>
</dbReference>
<reference evidence="9 10" key="1">
    <citation type="submission" date="2018-04" db="EMBL/GenBank/DDBJ databases">
        <title>Genomic Encyclopedia of Archaeal and Bacterial Type Strains, Phase II (KMG-II): from individual species to whole genera.</title>
        <authorList>
            <person name="Goeker M."/>
        </authorList>
    </citation>
    <scope>NUCLEOTIDE SEQUENCE [LARGE SCALE GENOMIC DNA]</scope>
    <source>
        <strain evidence="9 10">DSM 29955</strain>
    </source>
</reference>
<keyword evidence="7" id="KW-0732">Signal</keyword>
<keyword evidence="5 6" id="KW-0408">Iron</keyword>
<dbReference type="GO" id="GO:0009055">
    <property type="term" value="F:electron transfer activity"/>
    <property type="evidence" value="ECO:0007669"/>
    <property type="project" value="InterPro"/>
</dbReference>
<dbReference type="EMBL" id="QBUD01000009">
    <property type="protein sequence ID" value="PUB12847.1"/>
    <property type="molecule type" value="Genomic_DNA"/>
</dbReference>
<dbReference type="InterPro" id="IPR009056">
    <property type="entry name" value="Cyt_c-like_dom"/>
</dbReference>
<dbReference type="GO" id="GO:0020037">
    <property type="term" value="F:heme binding"/>
    <property type="evidence" value="ECO:0007669"/>
    <property type="project" value="InterPro"/>
</dbReference>
<evidence type="ECO:0000313" key="10">
    <source>
        <dbReference type="Proteomes" id="UP000244523"/>
    </source>
</evidence>
<evidence type="ECO:0000256" key="7">
    <source>
        <dbReference type="SAM" id="SignalP"/>
    </source>
</evidence>
<feature type="domain" description="Cytochrome c" evidence="8">
    <location>
        <begin position="43"/>
        <end position="147"/>
    </location>
</feature>
<dbReference type="GO" id="GO:0046872">
    <property type="term" value="F:metal ion binding"/>
    <property type="evidence" value="ECO:0007669"/>
    <property type="project" value="UniProtKB-KW"/>
</dbReference>
<dbReference type="Pfam" id="PF00034">
    <property type="entry name" value="Cytochrom_C"/>
    <property type="match status" value="1"/>
</dbReference>
<evidence type="ECO:0000256" key="3">
    <source>
        <dbReference type="ARBA" id="ARBA00022723"/>
    </source>
</evidence>
<keyword evidence="3 6" id="KW-0479">Metal-binding</keyword>
<comment type="caution">
    <text evidence="9">The sequence shown here is derived from an EMBL/GenBank/DDBJ whole genome shotgun (WGS) entry which is preliminary data.</text>
</comment>
<keyword evidence="10" id="KW-1185">Reference proteome</keyword>
<evidence type="ECO:0000259" key="8">
    <source>
        <dbReference type="PROSITE" id="PS51007"/>
    </source>
</evidence>
<feature type="signal peptide" evidence="7">
    <location>
        <begin position="1"/>
        <end position="30"/>
    </location>
</feature>
<dbReference type="AlphaFoldDB" id="A0A2T6KD26"/>
<keyword evidence="4" id="KW-0249">Electron transport</keyword>
<evidence type="ECO:0000256" key="5">
    <source>
        <dbReference type="ARBA" id="ARBA00023004"/>
    </source>
</evidence>
<sequence length="151" mass="16137">MGFSVKMRLRFVLGFLMATGAVLTGATAYAENQSAELTFELTGDAAAGERVFRKCQACHDVGAGAMPKSGPVLNGILGRPAANAEDFAYSAAMTSAASTQDLIWTPQTLDAFLTKPKAFIDGTKMTFIGLRKDEDRANVIAYLATFLEEEN</sequence>
<proteinExistence type="predicted"/>
<dbReference type="PRINTS" id="PR00604">
    <property type="entry name" value="CYTCHRMECIAB"/>
</dbReference>
<evidence type="ECO:0000256" key="1">
    <source>
        <dbReference type="ARBA" id="ARBA00022448"/>
    </source>
</evidence>
<name>A0A2T6KD26_9RHOB</name>